<dbReference type="GO" id="GO:0045259">
    <property type="term" value="C:proton-transporting ATP synthase complex"/>
    <property type="evidence" value="ECO:0007669"/>
    <property type="project" value="InterPro"/>
</dbReference>
<dbReference type="CDD" id="cd12152">
    <property type="entry name" value="F1-ATPase_delta"/>
    <property type="match status" value="1"/>
</dbReference>
<dbReference type="NCBIfam" id="TIGR01216">
    <property type="entry name" value="ATP_synt_epsi"/>
    <property type="match status" value="1"/>
</dbReference>
<keyword evidence="5" id="KW-0472">Membrane</keyword>
<dbReference type="InterPro" id="IPR036771">
    <property type="entry name" value="ATPsynth_dsu/esu_N"/>
</dbReference>
<sequence length="79" mass="8765">MFPLFIIALDKVLFEGKTNSVTLPGSEGELTILKNHIPLITPLKKGNIKLKTKKEELNFRINGGVLEVKPEKVVVLTIP</sequence>
<organism evidence="7">
    <name type="scientific">marine sediment metagenome</name>
    <dbReference type="NCBI Taxonomy" id="412755"/>
    <lineage>
        <taxon>unclassified sequences</taxon>
        <taxon>metagenomes</taxon>
        <taxon>ecological metagenomes</taxon>
    </lineage>
</organism>
<dbReference type="InterPro" id="IPR001469">
    <property type="entry name" value="ATP_synth_F1_dsu/esu"/>
</dbReference>
<evidence type="ECO:0000313" key="7">
    <source>
        <dbReference type="EMBL" id="KKO02833.1"/>
    </source>
</evidence>
<evidence type="ECO:0000256" key="3">
    <source>
        <dbReference type="ARBA" id="ARBA00022448"/>
    </source>
</evidence>
<evidence type="ECO:0000256" key="1">
    <source>
        <dbReference type="ARBA" id="ARBA00004370"/>
    </source>
</evidence>
<comment type="similarity">
    <text evidence="2">Belongs to the ATPase epsilon chain family.</text>
</comment>
<evidence type="ECO:0000256" key="2">
    <source>
        <dbReference type="ARBA" id="ARBA00005712"/>
    </source>
</evidence>
<evidence type="ECO:0000256" key="5">
    <source>
        <dbReference type="ARBA" id="ARBA00023136"/>
    </source>
</evidence>
<name>A0A0F9VSE7_9ZZZZ</name>
<evidence type="ECO:0000259" key="6">
    <source>
        <dbReference type="Pfam" id="PF02823"/>
    </source>
</evidence>
<reference evidence="7" key="1">
    <citation type="journal article" date="2015" name="Nature">
        <title>Complex archaea that bridge the gap between prokaryotes and eukaryotes.</title>
        <authorList>
            <person name="Spang A."/>
            <person name="Saw J.H."/>
            <person name="Jorgensen S.L."/>
            <person name="Zaremba-Niedzwiedzka K."/>
            <person name="Martijn J."/>
            <person name="Lind A.E."/>
            <person name="van Eijk R."/>
            <person name="Schleper C."/>
            <person name="Guy L."/>
            <person name="Ettema T.J."/>
        </authorList>
    </citation>
    <scope>NUCLEOTIDE SEQUENCE</scope>
</reference>
<dbReference type="Pfam" id="PF02823">
    <property type="entry name" value="ATP-synt_DE_N"/>
    <property type="match status" value="1"/>
</dbReference>
<dbReference type="SUPFAM" id="SSF51344">
    <property type="entry name" value="Epsilon subunit of F1F0-ATP synthase N-terminal domain"/>
    <property type="match status" value="1"/>
</dbReference>
<accession>A0A0F9VSE7</accession>
<evidence type="ECO:0000256" key="4">
    <source>
        <dbReference type="ARBA" id="ARBA00023065"/>
    </source>
</evidence>
<proteinExistence type="inferred from homology"/>
<comment type="caution">
    <text evidence="7">The sequence shown here is derived from an EMBL/GenBank/DDBJ whole genome shotgun (WGS) entry which is preliminary data.</text>
</comment>
<feature type="domain" description="ATP synthase F1 complex delta/epsilon subunit N-terminal" evidence="6">
    <location>
        <begin position="4"/>
        <end position="77"/>
    </location>
</feature>
<gene>
    <name evidence="7" type="ORF">LCGC14_0102830</name>
</gene>
<comment type="subcellular location">
    <subcellularLocation>
        <location evidence="1">Membrane</location>
    </subcellularLocation>
</comment>
<dbReference type="InterPro" id="IPR020546">
    <property type="entry name" value="ATP_synth_F1_dsu/esu_N"/>
</dbReference>
<dbReference type="Gene3D" id="2.60.15.10">
    <property type="entry name" value="F0F1 ATP synthase delta/epsilon subunit, N-terminal"/>
    <property type="match status" value="1"/>
</dbReference>
<dbReference type="AlphaFoldDB" id="A0A0F9VSE7"/>
<protein>
    <recommendedName>
        <fullName evidence="6">ATP synthase F1 complex delta/epsilon subunit N-terminal domain-containing protein</fullName>
    </recommendedName>
</protein>
<keyword evidence="3" id="KW-0813">Transport</keyword>
<keyword evidence="4" id="KW-0406">Ion transport</keyword>
<dbReference type="EMBL" id="LAZR01000029">
    <property type="protein sequence ID" value="KKO02833.1"/>
    <property type="molecule type" value="Genomic_DNA"/>
</dbReference>
<dbReference type="GO" id="GO:0046933">
    <property type="term" value="F:proton-transporting ATP synthase activity, rotational mechanism"/>
    <property type="evidence" value="ECO:0007669"/>
    <property type="project" value="InterPro"/>
</dbReference>